<reference evidence="18 19" key="1">
    <citation type="submission" date="2018-04" db="EMBL/GenBank/DDBJ databases">
        <title>Pseudomonas sp. nov., isolated from mangrove soil.</title>
        <authorList>
            <person name="Chen C."/>
        </authorList>
    </citation>
    <scope>NUCLEOTIDE SEQUENCE [LARGE SCALE GENOMIC DNA]</scope>
    <source>
        <strain evidence="18 19">TC-11</strain>
    </source>
</reference>
<evidence type="ECO:0000256" key="12">
    <source>
        <dbReference type="ARBA" id="ARBA00023186"/>
    </source>
</evidence>
<protein>
    <recommendedName>
        <fullName evidence="4 16">Lipase chaperone</fullName>
    </recommendedName>
    <alternativeName>
        <fullName evidence="16">Lipase activator protein</fullName>
    </alternativeName>
    <alternativeName>
        <fullName evidence="15 16">Lipase foldase</fullName>
    </alternativeName>
    <alternativeName>
        <fullName evidence="13 16">Lipase helper protein</fullName>
    </alternativeName>
    <alternativeName>
        <fullName evidence="14 16">Lipase modulator</fullName>
    </alternativeName>
</protein>
<dbReference type="HAMAP" id="MF_00790">
    <property type="entry name" value="Lipase_chap"/>
    <property type="match status" value="1"/>
</dbReference>
<dbReference type="Pfam" id="PF03280">
    <property type="entry name" value="Lipase_chap"/>
    <property type="match status" value="1"/>
</dbReference>
<evidence type="ECO:0000256" key="16">
    <source>
        <dbReference type="HAMAP-Rule" id="MF_00790"/>
    </source>
</evidence>
<evidence type="ECO:0000256" key="3">
    <source>
        <dbReference type="ARBA" id="ARBA00010358"/>
    </source>
</evidence>
<evidence type="ECO:0000256" key="14">
    <source>
        <dbReference type="ARBA" id="ARBA00031542"/>
    </source>
</evidence>
<keyword evidence="10 16" id="KW-0443">Lipid metabolism</keyword>
<dbReference type="SUPFAM" id="SSF158855">
    <property type="entry name" value="Lipase chaperone-like"/>
    <property type="match status" value="1"/>
</dbReference>
<evidence type="ECO:0000256" key="5">
    <source>
        <dbReference type="ARBA" id="ARBA00022475"/>
    </source>
</evidence>
<proteinExistence type="inferred from homology"/>
<evidence type="ECO:0000256" key="6">
    <source>
        <dbReference type="ARBA" id="ARBA00022519"/>
    </source>
</evidence>
<dbReference type="GO" id="GO:0051082">
    <property type="term" value="F:unfolded protein binding"/>
    <property type="evidence" value="ECO:0007669"/>
    <property type="project" value="UniProtKB-UniRule"/>
</dbReference>
<dbReference type="RefSeq" id="WP_108108077.1">
    <property type="nucleotide sequence ID" value="NZ_QASN01000020.1"/>
</dbReference>
<keyword evidence="11 16" id="KW-0472">Membrane</keyword>
<keyword evidence="7 16" id="KW-0812">Transmembrane</keyword>
<evidence type="ECO:0000313" key="19">
    <source>
        <dbReference type="Proteomes" id="UP000244064"/>
    </source>
</evidence>
<evidence type="ECO:0000256" key="10">
    <source>
        <dbReference type="ARBA" id="ARBA00023098"/>
    </source>
</evidence>
<comment type="subcellular location">
    <subcellularLocation>
        <location evidence="2">Cell inner membrane</location>
        <topology evidence="2">Single-pass membrane protein</topology>
        <orientation evidence="2">Periplasmic side</orientation>
    </subcellularLocation>
</comment>
<feature type="region of interest" description="Disordered" evidence="17">
    <location>
        <begin position="31"/>
        <end position="66"/>
    </location>
</feature>
<dbReference type="GO" id="GO:0005886">
    <property type="term" value="C:plasma membrane"/>
    <property type="evidence" value="ECO:0007669"/>
    <property type="project" value="UniProtKB-SubCell"/>
</dbReference>
<gene>
    <name evidence="16" type="primary">lifO</name>
    <name evidence="18" type="ORF">DBO85_15075</name>
</gene>
<keyword evidence="6 16" id="KW-0997">Cell inner membrane</keyword>
<dbReference type="NCBIfam" id="NF002334">
    <property type="entry name" value="PRK01294.1-2"/>
    <property type="match status" value="1"/>
</dbReference>
<dbReference type="EMBL" id="QASN01000020">
    <property type="protein sequence ID" value="PTU73633.1"/>
    <property type="molecule type" value="Genomic_DNA"/>
</dbReference>
<comment type="similarity">
    <text evidence="3 16">Belongs to the lipase chaperone family.</text>
</comment>
<evidence type="ECO:0000256" key="11">
    <source>
        <dbReference type="ARBA" id="ARBA00023136"/>
    </source>
</evidence>
<dbReference type="InterPro" id="IPR004961">
    <property type="entry name" value="Lipase_chaperone"/>
</dbReference>
<keyword evidence="9 16" id="KW-1133">Transmembrane helix</keyword>
<accession>A0A2T5P7D7</accession>
<dbReference type="GO" id="GO:0006457">
    <property type="term" value="P:protein folding"/>
    <property type="evidence" value="ECO:0007669"/>
    <property type="project" value="UniProtKB-UniRule"/>
</dbReference>
<evidence type="ECO:0000256" key="8">
    <source>
        <dbReference type="ARBA" id="ARBA00022963"/>
    </source>
</evidence>
<evidence type="ECO:0000256" key="15">
    <source>
        <dbReference type="ARBA" id="ARBA00033028"/>
    </source>
</evidence>
<dbReference type="Proteomes" id="UP000244064">
    <property type="component" value="Unassembled WGS sequence"/>
</dbReference>
<dbReference type="AlphaFoldDB" id="A0A2T5P7D7"/>
<evidence type="ECO:0000256" key="2">
    <source>
        <dbReference type="ARBA" id="ARBA00004383"/>
    </source>
</evidence>
<sequence length="340" mass="37989">MKKLLFLVPLFFISSLALVLYWQPLDPPAPTRNASLPSPTSAPAATPRNAVSVTADAAPQNARNSLPGSLRGTAIDGAFLLDEAGNLVINQDIRRLFDYFLSTIGEEPYKRSIARLQQYIGEQLQEPARSQALALLAQYLEYKRELVQLERDLPQRADLALLRQRDAAVRALRARLFSAEAHSAFFADEEALGRFSLERLAILHDRSLDDAAKARAIDQLRAQMPEATSEQMAAQMQIELRSQTQALQERGASAEEIRSLRLQLVGGEATRRLEQLDAQRSDWQKRLGDYRQARSRIEQNQGLSAGDKATAIEQLERESFSDGERLRLDAALEVAAARER</sequence>
<comment type="function">
    <text evidence="1 16">May be involved in the folding of the extracellular lipase during its passage through the periplasm.</text>
</comment>
<evidence type="ECO:0000256" key="17">
    <source>
        <dbReference type="SAM" id="MobiDB-lite"/>
    </source>
</evidence>
<feature type="compositionally biased region" description="Low complexity" evidence="17">
    <location>
        <begin position="34"/>
        <end position="47"/>
    </location>
</feature>
<dbReference type="GO" id="GO:0016042">
    <property type="term" value="P:lipid catabolic process"/>
    <property type="evidence" value="ECO:0007669"/>
    <property type="project" value="UniProtKB-UniRule"/>
</dbReference>
<evidence type="ECO:0000256" key="4">
    <source>
        <dbReference type="ARBA" id="ARBA00019692"/>
    </source>
</evidence>
<evidence type="ECO:0000313" key="18">
    <source>
        <dbReference type="EMBL" id="PTU73633.1"/>
    </source>
</evidence>
<name>A0A2T5P7D7_9PSED</name>
<keyword evidence="12 16" id="KW-0143">Chaperone</keyword>
<organism evidence="18 19">
    <name type="scientific">Pseudomonas mangrovi</name>
    <dbReference type="NCBI Taxonomy" id="2161748"/>
    <lineage>
        <taxon>Bacteria</taxon>
        <taxon>Pseudomonadati</taxon>
        <taxon>Pseudomonadota</taxon>
        <taxon>Gammaproteobacteria</taxon>
        <taxon>Pseudomonadales</taxon>
        <taxon>Pseudomonadaceae</taxon>
        <taxon>Pseudomonas</taxon>
    </lineage>
</organism>
<keyword evidence="8 16" id="KW-0442">Lipid degradation</keyword>
<dbReference type="OrthoDB" id="7025807at2"/>
<evidence type="ECO:0000256" key="7">
    <source>
        <dbReference type="ARBA" id="ARBA00022692"/>
    </source>
</evidence>
<evidence type="ECO:0000256" key="9">
    <source>
        <dbReference type="ARBA" id="ARBA00022989"/>
    </source>
</evidence>
<evidence type="ECO:0000256" key="13">
    <source>
        <dbReference type="ARBA" id="ARBA00030948"/>
    </source>
</evidence>
<evidence type="ECO:0000256" key="1">
    <source>
        <dbReference type="ARBA" id="ARBA00003280"/>
    </source>
</evidence>
<keyword evidence="19" id="KW-1185">Reference proteome</keyword>
<keyword evidence="5 16" id="KW-1003">Cell membrane</keyword>
<comment type="caution">
    <text evidence="18">The sequence shown here is derived from an EMBL/GenBank/DDBJ whole genome shotgun (WGS) entry which is preliminary data.</text>
</comment>